<dbReference type="PANTHER" id="PTHR10071">
    <property type="entry name" value="TRANSCRIPTION FACTOR GATA FAMILY MEMBER"/>
    <property type="match status" value="1"/>
</dbReference>
<dbReference type="EMBL" id="DF849397">
    <property type="protein sequence ID" value="GAT57149.1"/>
    <property type="molecule type" value="Genomic_DNA"/>
</dbReference>
<feature type="compositionally biased region" description="Pro residues" evidence="7">
    <location>
        <begin position="40"/>
        <end position="54"/>
    </location>
</feature>
<keyword evidence="2" id="KW-0479">Metal-binding</keyword>
<proteinExistence type="predicted"/>
<dbReference type="SMART" id="SM00401">
    <property type="entry name" value="ZnF_GATA"/>
    <property type="match status" value="2"/>
</dbReference>
<dbReference type="InterPro" id="IPR013088">
    <property type="entry name" value="Znf_NHR/GATA"/>
</dbReference>
<keyword evidence="5" id="KW-0539">Nucleus</keyword>
<evidence type="ECO:0000256" key="5">
    <source>
        <dbReference type="ARBA" id="ARBA00023242"/>
    </source>
</evidence>
<keyword evidence="10" id="KW-1185">Reference proteome</keyword>
<accession>A0ABQ0M1F7</accession>
<dbReference type="Proteomes" id="UP000815677">
    <property type="component" value="Unassembled WGS sequence"/>
</dbReference>
<evidence type="ECO:0000256" key="3">
    <source>
        <dbReference type="ARBA" id="ARBA00022771"/>
    </source>
</evidence>
<feature type="domain" description="GATA-type" evidence="8">
    <location>
        <begin position="346"/>
        <end position="399"/>
    </location>
</feature>
<feature type="region of interest" description="Disordered" evidence="7">
    <location>
        <begin position="1"/>
        <end position="286"/>
    </location>
</feature>
<evidence type="ECO:0000256" key="7">
    <source>
        <dbReference type="SAM" id="MobiDB-lite"/>
    </source>
</evidence>
<keyword evidence="3 6" id="KW-0863">Zinc-finger</keyword>
<organism evidence="9 10">
    <name type="scientific">Mycena chlorophos</name>
    <name type="common">Agaric fungus</name>
    <name type="synonym">Agaricus chlorophos</name>
    <dbReference type="NCBI Taxonomy" id="658473"/>
    <lineage>
        <taxon>Eukaryota</taxon>
        <taxon>Fungi</taxon>
        <taxon>Dikarya</taxon>
        <taxon>Basidiomycota</taxon>
        <taxon>Agaricomycotina</taxon>
        <taxon>Agaricomycetes</taxon>
        <taxon>Agaricomycetidae</taxon>
        <taxon>Agaricales</taxon>
        <taxon>Marasmiineae</taxon>
        <taxon>Mycenaceae</taxon>
        <taxon>Mycena</taxon>
    </lineage>
</organism>
<evidence type="ECO:0000313" key="10">
    <source>
        <dbReference type="Proteomes" id="UP000815677"/>
    </source>
</evidence>
<dbReference type="PANTHER" id="PTHR10071:SF281">
    <property type="entry name" value="BOX A-BINDING FACTOR-RELATED"/>
    <property type="match status" value="1"/>
</dbReference>
<evidence type="ECO:0000256" key="2">
    <source>
        <dbReference type="ARBA" id="ARBA00022723"/>
    </source>
</evidence>
<name>A0ABQ0M1F7_MYCCL</name>
<evidence type="ECO:0000256" key="6">
    <source>
        <dbReference type="PROSITE-ProRule" id="PRU00094"/>
    </source>
</evidence>
<dbReference type="PRINTS" id="PR00619">
    <property type="entry name" value="GATAZNFINGER"/>
</dbReference>
<protein>
    <submittedName>
        <fullName evidence="9">GATA zinc finger domain-containing protein</fullName>
    </submittedName>
</protein>
<feature type="domain" description="GATA-type" evidence="8">
    <location>
        <begin position="281"/>
        <end position="324"/>
    </location>
</feature>
<keyword evidence="4" id="KW-0862">Zinc</keyword>
<evidence type="ECO:0000313" key="9">
    <source>
        <dbReference type="EMBL" id="GAT57149.1"/>
    </source>
</evidence>
<feature type="compositionally biased region" description="Pro residues" evidence="7">
    <location>
        <begin position="252"/>
        <end position="266"/>
    </location>
</feature>
<dbReference type="InterPro" id="IPR039355">
    <property type="entry name" value="Transcription_factor_GATA"/>
</dbReference>
<dbReference type="CDD" id="cd00202">
    <property type="entry name" value="ZnF_GATA"/>
    <property type="match status" value="2"/>
</dbReference>
<dbReference type="Pfam" id="PF00320">
    <property type="entry name" value="GATA"/>
    <property type="match status" value="2"/>
</dbReference>
<feature type="compositionally biased region" description="Pro residues" evidence="7">
    <location>
        <begin position="118"/>
        <end position="129"/>
    </location>
</feature>
<evidence type="ECO:0000256" key="1">
    <source>
        <dbReference type="ARBA" id="ARBA00004123"/>
    </source>
</evidence>
<dbReference type="PROSITE" id="PS00344">
    <property type="entry name" value="GATA_ZN_FINGER_1"/>
    <property type="match status" value="1"/>
</dbReference>
<comment type="subcellular location">
    <subcellularLocation>
        <location evidence="1">Nucleus</location>
    </subcellularLocation>
</comment>
<feature type="compositionally biased region" description="Low complexity" evidence="7">
    <location>
        <begin position="267"/>
        <end position="282"/>
    </location>
</feature>
<dbReference type="Gene3D" id="3.30.50.10">
    <property type="entry name" value="Erythroid Transcription Factor GATA-1, subunit A"/>
    <property type="match status" value="2"/>
</dbReference>
<evidence type="ECO:0000259" key="8">
    <source>
        <dbReference type="PROSITE" id="PS50114"/>
    </source>
</evidence>
<feature type="compositionally biased region" description="Low complexity" evidence="7">
    <location>
        <begin position="19"/>
        <end position="39"/>
    </location>
</feature>
<reference evidence="9" key="1">
    <citation type="submission" date="2014-09" db="EMBL/GenBank/DDBJ databases">
        <title>Genome sequence of the luminous mushroom Mycena chlorophos for searching fungal bioluminescence genes.</title>
        <authorList>
            <person name="Tanaka Y."/>
            <person name="Kasuga D."/>
            <person name="Oba Y."/>
            <person name="Hase S."/>
            <person name="Sato K."/>
            <person name="Oba Y."/>
            <person name="Sakakibara Y."/>
        </authorList>
    </citation>
    <scope>NUCLEOTIDE SEQUENCE</scope>
</reference>
<feature type="compositionally biased region" description="Gly residues" evidence="7">
    <location>
        <begin position="135"/>
        <end position="144"/>
    </location>
</feature>
<feature type="compositionally biased region" description="Low complexity" evidence="7">
    <location>
        <begin position="233"/>
        <end position="243"/>
    </location>
</feature>
<dbReference type="PROSITE" id="PS50114">
    <property type="entry name" value="GATA_ZN_FINGER_2"/>
    <property type="match status" value="2"/>
</dbReference>
<feature type="compositionally biased region" description="Pro residues" evidence="7">
    <location>
        <begin position="205"/>
        <end position="219"/>
    </location>
</feature>
<gene>
    <name evidence="9" type="ORF">MCHLO_13721</name>
</gene>
<dbReference type="SUPFAM" id="SSF57716">
    <property type="entry name" value="Glucocorticoid receptor-like (DNA-binding domain)"/>
    <property type="match status" value="2"/>
</dbReference>
<evidence type="ECO:0000256" key="4">
    <source>
        <dbReference type="ARBA" id="ARBA00022833"/>
    </source>
</evidence>
<dbReference type="InterPro" id="IPR000679">
    <property type="entry name" value="Znf_GATA"/>
</dbReference>
<sequence length="404" mass="43770">MVHTNEPQPNDAPDPARPSPVVTLPSSPASLSPASQHPTPLSPLPPLPPPPRLPLPSNYEREDKKPTLLMSPPPPQQQQGPQTHYGSVDLPPVLRYWPEEPHSRHGSPYSRLTGMPSPASPIPPPPPLPGVVGLPNGGSGGAGPGARYSPPRTAPHSHRQNGGIDLAGLITMQHDPAASPAPRYRDDGWLSPHPGHQHPHTHTFAPPPPQALWPPPPPANGHAQSLYGPPSPYSSNTTPSESYFSPMAGPSALPPILPPPPPPPPSASRRSGSGTNNANNTGPKKECFHCHATSTPLWRREPNTQKPLCNACGLYLQQRNKLRPQELIDADRDTADDEINRIPDSEYTGPKCSHCGTRQTSVWRRSKEGRQVCNACGVYQRLKGKERPLSLRRNKIKPRTKHTR</sequence>